<dbReference type="OrthoDB" id="5904592at2"/>
<protein>
    <recommendedName>
        <fullName evidence="4">Chemotaxis protein</fullName>
    </recommendedName>
</protein>
<sequence>MSSNKLLAMAMLFVSNSSFASMCPVTIENDVLLTPKGEIKVEKAQDKLRIDGNGNVFVNGDKLALSSEQKQAIEEYQKQVSGYIPEVVDFTDKGILAAQDFVSEIETSFNAEGSFDSVKTKINDYGDVAKQKFYRGKDMMLEHDFFKEVDTSWKQDFEVMIKSLDKELFASVFNSLSDKMQNGELNFTELQQQFVDVQSSIKMKMEEHKVDIKKDAQHLCDSAKDIAMDEEQLHKIVPELQLYPMFSI</sequence>
<reference evidence="2 3" key="1">
    <citation type="submission" date="2016-06" db="EMBL/GenBank/DDBJ databases">
        <authorList>
            <person name="Kjaerup R.B."/>
            <person name="Dalgaard T.S."/>
            <person name="Juul-Madsen H.R."/>
        </authorList>
    </citation>
    <scope>NUCLEOTIDE SEQUENCE [LARGE SCALE GENOMIC DNA]</scope>
    <source>
        <strain evidence="2 3">1S159</strain>
    </source>
</reference>
<dbReference type="Proteomes" id="UP000093523">
    <property type="component" value="Unassembled WGS sequence"/>
</dbReference>
<dbReference type="Pfam" id="PF11101">
    <property type="entry name" value="DUF2884"/>
    <property type="match status" value="1"/>
</dbReference>
<proteinExistence type="predicted"/>
<feature type="chain" id="PRO_5008632435" description="Chemotaxis protein" evidence="1">
    <location>
        <begin position="21"/>
        <end position="248"/>
    </location>
</feature>
<evidence type="ECO:0008006" key="4">
    <source>
        <dbReference type="Google" id="ProtNLM"/>
    </source>
</evidence>
<evidence type="ECO:0000256" key="1">
    <source>
        <dbReference type="SAM" id="SignalP"/>
    </source>
</evidence>
<organism evidence="2 3">
    <name type="scientific">Aliivibrio logei</name>
    <name type="common">Vibrio logei</name>
    <dbReference type="NCBI Taxonomy" id="688"/>
    <lineage>
        <taxon>Bacteria</taxon>
        <taxon>Pseudomonadati</taxon>
        <taxon>Pseudomonadota</taxon>
        <taxon>Gammaproteobacteria</taxon>
        <taxon>Vibrionales</taxon>
        <taxon>Vibrionaceae</taxon>
        <taxon>Aliivibrio</taxon>
    </lineage>
</organism>
<dbReference type="EMBL" id="MAJU01000008">
    <property type="protein sequence ID" value="OCH21546.1"/>
    <property type="molecule type" value="Genomic_DNA"/>
</dbReference>
<evidence type="ECO:0000313" key="3">
    <source>
        <dbReference type="Proteomes" id="UP000093523"/>
    </source>
</evidence>
<accession>A0A1B9NZL1</accession>
<dbReference type="AlphaFoldDB" id="A0A1B9NZL1"/>
<comment type="caution">
    <text evidence="2">The sequence shown here is derived from an EMBL/GenBank/DDBJ whole genome shotgun (WGS) entry which is preliminary data.</text>
</comment>
<dbReference type="STRING" id="688.A6E04_06670"/>
<dbReference type="RefSeq" id="WP_017021267.1">
    <property type="nucleotide sequence ID" value="NZ_CAWMPN010000008.1"/>
</dbReference>
<gene>
    <name evidence="2" type="ORF">A6E04_06670</name>
</gene>
<feature type="signal peptide" evidence="1">
    <location>
        <begin position="1"/>
        <end position="20"/>
    </location>
</feature>
<keyword evidence="1" id="KW-0732">Signal</keyword>
<dbReference type="InterPro" id="IPR021307">
    <property type="entry name" value="DUF2884"/>
</dbReference>
<name>A0A1B9NZL1_ALILO</name>
<evidence type="ECO:0000313" key="2">
    <source>
        <dbReference type="EMBL" id="OCH21546.1"/>
    </source>
</evidence>